<dbReference type="EMBL" id="KK852846">
    <property type="protein sequence ID" value="KDR15116.1"/>
    <property type="molecule type" value="Genomic_DNA"/>
</dbReference>
<dbReference type="Proteomes" id="UP000027135">
    <property type="component" value="Unassembled WGS sequence"/>
</dbReference>
<sequence length="105" mass="11662">MSGERGGQGIGPSLPIHLTGNMNTYLDMLELYAVPQIKHLQPHIILQQDGAPPHWGLQVRAYLDRTFPGLDDLYQECDLGYSSGLCGHTVYNTYMIHCVSLSTCK</sequence>
<evidence type="ECO:0000313" key="2">
    <source>
        <dbReference type="Proteomes" id="UP000027135"/>
    </source>
</evidence>
<organism evidence="1 2">
    <name type="scientific">Zootermopsis nevadensis</name>
    <name type="common">Dampwood termite</name>
    <dbReference type="NCBI Taxonomy" id="136037"/>
    <lineage>
        <taxon>Eukaryota</taxon>
        <taxon>Metazoa</taxon>
        <taxon>Ecdysozoa</taxon>
        <taxon>Arthropoda</taxon>
        <taxon>Hexapoda</taxon>
        <taxon>Insecta</taxon>
        <taxon>Pterygota</taxon>
        <taxon>Neoptera</taxon>
        <taxon>Polyneoptera</taxon>
        <taxon>Dictyoptera</taxon>
        <taxon>Blattodea</taxon>
        <taxon>Blattoidea</taxon>
        <taxon>Termitoidae</taxon>
        <taxon>Termopsidae</taxon>
        <taxon>Zootermopsis</taxon>
    </lineage>
</organism>
<accession>A0A067R6S7</accession>
<dbReference type="Gene3D" id="3.30.420.10">
    <property type="entry name" value="Ribonuclease H-like superfamily/Ribonuclease H"/>
    <property type="match status" value="1"/>
</dbReference>
<dbReference type="InterPro" id="IPR036397">
    <property type="entry name" value="RNaseH_sf"/>
</dbReference>
<name>A0A067R6S7_ZOONE</name>
<gene>
    <name evidence="1" type="ORF">L798_10999</name>
</gene>
<keyword evidence="2" id="KW-1185">Reference proteome</keyword>
<evidence type="ECO:0000313" key="1">
    <source>
        <dbReference type="EMBL" id="KDR15116.1"/>
    </source>
</evidence>
<dbReference type="InParanoid" id="A0A067R6S7"/>
<reference evidence="1 2" key="1">
    <citation type="journal article" date="2014" name="Nat. Commun.">
        <title>Molecular traces of alternative social organization in a termite genome.</title>
        <authorList>
            <person name="Terrapon N."/>
            <person name="Li C."/>
            <person name="Robertson H.M."/>
            <person name="Ji L."/>
            <person name="Meng X."/>
            <person name="Booth W."/>
            <person name="Chen Z."/>
            <person name="Childers C.P."/>
            <person name="Glastad K.M."/>
            <person name="Gokhale K."/>
            <person name="Gowin J."/>
            <person name="Gronenberg W."/>
            <person name="Hermansen R.A."/>
            <person name="Hu H."/>
            <person name="Hunt B.G."/>
            <person name="Huylmans A.K."/>
            <person name="Khalil S.M."/>
            <person name="Mitchell R.D."/>
            <person name="Munoz-Torres M.C."/>
            <person name="Mustard J.A."/>
            <person name="Pan H."/>
            <person name="Reese J.T."/>
            <person name="Scharf M.E."/>
            <person name="Sun F."/>
            <person name="Vogel H."/>
            <person name="Xiao J."/>
            <person name="Yang W."/>
            <person name="Yang Z."/>
            <person name="Yang Z."/>
            <person name="Zhou J."/>
            <person name="Zhu J."/>
            <person name="Brent C.S."/>
            <person name="Elsik C.G."/>
            <person name="Goodisman M.A."/>
            <person name="Liberles D.A."/>
            <person name="Roe R.M."/>
            <person name="Vargo E.L."/>
            <person name="Vilcinskas A."/>
            <person name="Wang J."/>
            <person name="Bornberg-Bauer E."/>
            <person name="Korb J."/>
            <person name="Zhang G."/>
            <person name="Liebig J."/>
        </authorList>
    </citation>
    <scope>NUCLEOTIDE SEQUENCE [LARGE SCALE GENOMIC DNA]</scope>
    <source>
        <tissue evidence="1">Whole organism</tissue>
    </source>
</reference>
<proteinExistence type="predicted"/>
<dbReference type="AlphaFoldDB" id="A0A067R6S7"/>
<dbReference type="GO" id="GO:0003676">
    <property type="term" value="F:nucleic acid binding"/>
    <property type="evidence" value="ECO:0007669"/>
    <property type="project" value="InterPro"/>
</dbReference>
<protein>
    <submittedName>
        <fullName evidence="1">Uncharacterized protein</fullName>
    </submittedName>
</protein>